<dbReference type="InterPro" id="IPR058522">
    <property type="entry name" value="DUF8209"/>
</dbReference>
<accession>A0A1B4PLG0</accession>
<dbReference type="RefSeq" id="WP_069269530.1">
    <property type="nucleotide sequence ID" value="NZ_CP013442.1"/>
</dbReference>
<gene>
    <name evidence="1" type="ORF">WT26_01350</name>
</gene>
<reference evidence="1 2" key="1">
    <citation type="submission" date="2015-12" db="EMBL/GenBank/DDBJ databases">
        <title>Diversity of Burkholderia near neighbor genomes.</title>
        <authorList>
            <person name="Sahl J."/>
            <person name="Wagner D."/>
            <person name="Keim P."/>
        </authorList>
    </citation>
    <scope>NUCLEOTIDE SEQUENCE [LARGE SCALE GENOMIC DNA]</scope>
    <source>
        <strain evidence="1 2">MSMB1184WGS</strain>
    </source>
</reference>
<evidence type="ECO:0000313" key="1">
    <source>
        <dbReference type="EMBL" id="AOK14725.1"/>
    </source>
</evidence>
<dbReference type="Pfam" id="PF26636">
    <property type="entry name" value="DUF8209"/>
    <property type="match status" value="1"/>
</dbReference>
<evidence type="ECO:0008006" key="3">
    <source>
        <dbReference type="Google" id="ProtNLM"/>
    </source>
</evidence>
<dbReference type="EMBL" id="CP013442">
    <property type="protein sequence ID" value="AOK14725.1"/>
    <property type="molecule type" value="Genomic_DNA"/>
</dbReference>
<name>A0A1B4PLG0_BURCE</name>
<dbReference type="Proteomes" id="UP000094776">
    <property type="component" value="Chromosome 3"/>
</dbReference>
<evidence type="ECO:0000313" key="2">
    <source>
        <dbReference type="Proteomes" id="UP000094776"/>
    </source>
</evidence>
<organism evidence="1 2">
    <name type="scientific">Burkholderia cepacia</name>
    <name type="common">Pseudomonas cepacia</name>
    <dbReference type="NCBI Taxonomy" id="292"/>
    <lineage>
        <taxon>Bacteria</taxon>
        <taxon>Pseudomonadati</taxon>
        <taxon>Pseudomonadota</taxon>
        <taxon>Betaproteobacteria</taxon>
        <taxon>Burkholderiales</taxon>
        <taxon>Burkholderiaceae</taxon>
        <taxon>Burkholderia</taxon>
        <taxon>Burkholderia cepacia complex</taxon>
    </lineage>
</organism>
<dbReference type="InterPro" id="IPR058064">
    <property type="entry name" value="STM2901-like"/>
</dbReference>
<sequence>MSNTYTYGIHENLTPVELFFLIAVDETMNELGISDAVGVAMILAGSRFLSTRGKFAGAVKGTSAASKLSRSLLPYEIKHRILPTFTSWTSVVLLRVKMTNHIGVFVGRAIPGVGWMITAADVATIGYKTVLAYNRYVKPEDRL</sequence>
<protein>
    <recommendedName>
        <fullName evidence="3">Phage membrane protein</fullName>
    </recommendedName>
</protein>
<proteinExistence type="predicted"/>
<dbReference type="NCBIfam" id="NF045926">
    <property type="entry name" value="STM2901_fam"/>
    <property type="match status" value="1"/>
</dbReference>
<dbReference type="AlphaFoldDB" id="A0A1B4PLG0"/>